<feature type="transmembrane region" description="Helical" evidence="7">
    <location>
        <begin position="125"/>
        <end position="143"/>
    </location>
</feature>
<keyword evidence="1 6" id="KW-0645">Protease</keyword>
<dbReference type="InterPro" id="IPR001915">
    <property type="entry name" value="Peptidase_M48"/>
</dbReference>
<keyword evidence="7" id="KW-1133">Transmembrane helix</keyword>
<sequence length="280" mass="30815">MHITPHARHNEVGWHRLAGLVGSVRHVGRLAAVSVVIDPKLGDDAYTVEGHRCGHAPLVTVGRDLLDDDRLDALTGTLAHELAHRDLAHHKRFLPSWLAAARDLAGVATTFAGLIALATPGLWNSWVWAAIGLLAATLALAALRARLMRLEEYDADARAVEILDANDLPGRRIVTAMLTDADRPYDAWHTYAGWLLSSHPCDIDRVHVVASGRRAGRLDWRTALCCTATGERLLTRAHRDAHRTAGDSDNAGGGGELRRCRPGWWHLTPVWWRPIGWPPR</sequence>
<feature type="transmembrane region" description="Helical" evidence="7">
    <location>
        <begin position="100"/>
        <end position="119"/>
    </location>
</feature>
<proteinExistence type="inferred from homology"/>
<evidence type="ECO:0000259" key="8">
    <source>
        <dbReference type="Pfam" id="PF01435"/>
    </source>
</evidence>
<organism evidence="9 10">
    <name type="scientific">Nonomuraea antimicrobica</name>
    <dbReference type="NCBI Taxonomy" id="561173"/>
    <lineage>
        <taxon>Bacteria</taxon>
        <taxon>Bacillati</taxon>
        <taxon>Actinomycetota</taxon>
        <taxon>Actinomycetes</taxon>
        <taxon>Streptosporangiales</taxon>
        <taxon>Streptosporangiaceae</taxon>
        <taxon>Nonomuraea</taxon>
    </lineage>
</organism>
<accession>A0ABP7D9A2</accession>
<reference evidence="10" key="1">
    <citation type="journal article" date="2019" name="Int. J. Syst. Evol. Microbiol.">
        <title>The Global Catalogue of Microorganisms (GCM) 10K type strain sequencing project: providing services to taxonomists for standard genome sequencing and annotation.</title>
        <authorList>
            <consortium name="The Broad Institute Genomics Platform"/>
            <consortium name="The Broad Institute Genome Sequencing Center for Infectious Disease"/>
            <person name="Wu L."/>
            <person name="Ma J."/>
        </authorList>
    </citation>
    <scope>NUCLEOTIDE SEQUENCE [LARGE SCALE GENOMIC DNA]</scope>
    <source>
        <strain evidence="10">JCM 16904</strain>
    </source>
</reference>
<evidence type="ECO:0000256" key="6">
    <source>
        <dbReference type="RuleBase" id="RU003983"/>
    </source>
</evidence>
<protein>
    <recommendedName>
        <fullName evidence="8">Peptidase M48 domain-containing protein</fullName>
    </recommendedName>
</protein>
<evidence type="ECO:0000256" key="2">
    <source>
        <dbReference type="ARBA" id="ARBA00022723"/>
    </source>
</evidence>
<feature type="domain" description="Peptidase M48" evidence="8">
    <location>
        <begin position="58"/>
        <end position="208"/>
    </location>
</feature>
<evidence type="ECO:0000256" key="4">
    <source>
        <dbReference type="ARBA" id="ARBA00022833"/>
    </source>
</evidence>
<gene>
    <name evidence="9" type="ORF">GCM10022224_080280</name>
</gene>
<evidence type="ECO:0000256" key="7">
    <source>
        <dbReference type="SAM" id="Phobius"/>
    </source>
</evidence>
<keyword evidence="7" id="KW-0812">Transmembrane</keyword>
<evidence type="ECO:0000256" key="5">
    <source>
        <dbReference type="ARBA" id="ARBA00023049"/>
    </source>
</evidence>
<dbReference type="EMBL" id="BAAAZP010000169">
    <property type="protein sequence ID" value="GAA3702426.1"/>
    <property type="molecule type" value="Genomic_DNA"/>
</dbReference>
<keyword evidence="10" id="KW-1185">Reference proteome</keyword>
<keyword evidence="7" id="KW-0472">Membrane</keyword>
<evidence type="ECO:0000256" key="1">
    <source>
        <dbReference type="ARBA" id="ARBA00022670"/>
    </source>
</evidence>
<dbReference type="Proteomes" id="UP001500902">
    <property type="component" value="Unassembled WGS sequence"/>
</dbReference>
<keyword evidence="2" id="KW-0479">Metal-binding</keyword>
<evidence type="ECO:0000256" key="3">
    <source>
        <dbReference type="ARBA" id="ARBA00022801"/>
    </source>
</evidence>
<keyword evidence="5 6" id="KW-0482">Metalloprotease</keyword>
<dbReference type="RefSeq" id="WP_344890707.1">
    <property type="nucleotide sequence ID" value="NZ_BAAAZP010000169.1"/>
</dbReference>
<keyword evidence="3 6" id="KW-0378">Hydrolase</keyword>
<dbReference type="Pfam" id="PF01435">
    <property type="entry name" value="Peptidase_M48"/>
    <property type="match status" value="1"/>
</dbReference>
<evidence type="ECO:0000313" key="9">
    <source>
        <dbReference type="EMBL" id="GAA3702426.1"/>
    </source>
</evidence>
<keyword evidence="4 6" id="KW-0862">Zinc</keyword>
<name>A0ABP7D9A2_9ACTN</name>
<comment type="similarity">
    <text evidence="6">Belongs to the peptidase M48 family.</text>
</comment>
<comment type="caution">
    <text evidence="9">The sequence shown here is derived from an EMBL/GenBank/DDBJ whole genome shotgun (WGS) entry which is preliminary data.</text>
</comment>
<comment type="cofactor">
    <cofactor evidence="6">
        <name>Zn(2+)</name>
        <dbReference type="ChEBI" id="CHEBI:29105"/>
    </cofactor>
    <text evidence="6">Binds 1 zinc ion per subunit.</text>
</comment>
<evidence type="ECO:0000313" key="10">
    <source>
        <dbReference type="Proteomes" id="UP001500902"/>
    </source>
</evidence>